<name>A0A3A4A7V0_9ACTN</name>
<evidence type="ECO:0000313" key="2">
    <source>
        <dbReference type="Proteomes" id="UP000265768"/>
    </source>
</evidence>
<organism evidence="1 2">
    <name type="scientific">Bailinhaonella thermotolerans</name>
    <dbReference type="NCBI Taxonomy" id="1070861"/>
    <lineage>
        <taxon>Bacteria</taxon>
        <taxon>Bacillati</taxon>
        <taxon>Actinomycetota</taxon>
        <taxon>Actinomycetes</taxon>
        <taxon>Streptosporangiales</taxon>
        <taxon>Streptosporangiaceae</taxon>
        <taxon>Bailinhaonella</taxon>
    </lineage>
</organism>
<evidence type="ECO:0000313" key="1">
    <source>
        <dbReference type="EMBL" id="RJL24009.1"/>
    </source>
</evidence>
<comment type="caution">
    <text evidence="1">The sequence shown here is derived from an EMBL/GenBank/DDBJ whole genome shotgun (WGS) entry which is preliminary data.</text>
</comment>
<dbReference type="EMBL" id="QZEY01000017">
    <property type="protein sequence ID" value="RJL24009.1"/>
    <property type="molecule type" value="Genomic_DNA"/>
</dbReference>
<gene>
    <name evidence="1" type="ORF">D5H75_31785</name>
</gene>
<dbReference type="RefSeq" id="WP_119930265.1">
    <property type="nucleotide sequence ID" value="NZ_QZEY01000017.1"/>
</dbReference>
<protein>
    <submittedName>
        <fullName evidence="1">Uncharacterized protein</fullName>
    </submittedName>
</protein>
<reference evidence="1 2" key="1">
    <citation type="submission" date="2018-09" db="EMBL/GenBank/DDBJ databases">
        <title>YIM 75507 draft genome.</title>
        <authorList>
            <person name="Tang S."/>
            <person name="Feng Y."/>
        </authorList>
    </citation>
    <scope>NUCLEOTIDE SEQUENCE [LARGE SCALE GENOMIC DNA]</scope>
    <source>
        <strain evidence="1 2">YIM 75507</strain>
    </source>
</reference>
<dbReference type="Proteomes" id="UP000265768">
    <property type="component" value="Unassembled WGS sequence"/>
</dbReference>
<keyword evidence="2" id="KW-1185">Reference proteome</keyword>
<accession>A0A3A4A7V0</accession>
<proteinExistence type="predicted"/>
<sequence length="162" mass="17127">MAAERTEARAAVADAVALLTASGDPGLEGVFTEIVAAYAHRRDTGSLAGLLATLTSLPYLAARLLQVEPVTLTEVAGHAELRSGLACALMRSGLAGDVVQLREDLKSVSPSLHECAPRLIPQVVVYAGAALDVVAERVFSDRHRVLQRLAVMIEAHRELPAL</sequence>
<dbReference type="AlphaFoldDB" id="A0A3A4A7V0"/>